<comment type="caution">
    <text evidence="2">The sequence shown here is derived from an EMBL/GenBank/DDBJ whole genome shotgun (WGS) entry which is preliminary data.</text>
</comment>
<evidence type="ECO:0000313" key="2">
    <source>
        <dbReference type="EMBL" id="KAG2375277.1"/>
    </source>
</evidence>
<keyword evidence="1" id="KW-1133">Transmembrane helix</keyword>
<proteinExistence type="predicted"/>
<feature type="transmembrane region" description="Helical" evidence="1">
    <location>
        <begin position="148"/>
        <end position="166"/>
    </location>
</feature>
<dbReference type="AlphaFoldDB" id="A0AA88KJV5"/>
<reference evidence="2 3" key="1">
    <citation type="journal article" date="2018" name="BMC Genomics">
        <title>The genome of Naegleria lovaniensis, the basis for a comparative approach to unravel pathogenicity factors of the human pathogenic amoeba N. fowleri.</title>
        <authorList>
            <person name="Liechti N."/>
            <person name="Schurch N."/>
            <person name="Bruggmann R."/>
            <person name="Wittwer M."/>
        </authorList>
    </citation>
    <scope>NUCLEOTIDE SEQUENCE [LARGE SCALE GENOMIC DNA]</scope>
    <source>
        <strain evidence="2 3">ATCC 30569</strain>
    </source>
</reference>
<evidence type="ECO:0000256" key="1">
    <source>
        <dbReference type="SAM" id="Phobius"/>
    </source>
</evidence>
<keyword evidence="1" id="KW-0472">Membrane</keyword>
<protein>
    <submittedName>
        <fullName evidence="2">Uncharacterized protein</fullName>
    </submittedName>
</protein>
<dbReference type="Proteomes" id="UP000816034">
    <property type="component" value="Unassembled WGS sequence"/>
</dbReference>
<accession>A0AA88KJV5</accession>
<dbReference type="EMBL" id="PYSW02000039">
    <property type="protein sequence ID" value="KAG2375277.1"/>
    <property type="molecule type" value="Genomic_DNA"/>
</dbReference>
<name>A0AA88KJV5_NAELO</name>
<dbReference type="RefSeq" id="XP_044544451.1">
    <property type="nucleotide sequence ID" value="XM_044700139.1"/>
</dbReference>
<gene>
    <name evidence="2" type="ORF">C9374_009900</name>
</gene>
<organism evidence="2 3">
    <name type="scientific">Naegleria lovaniensis</name>
    <name type="common">Amoeba</name>
    <dbReference type="NCBI Taxonomy" id="51637"/>
    <lineage>
        <taxon>Eukaryota</taxon>
        <taxon>Discoba</taxon>
        <taxon>Heterolobosea</taxon>
        <taxon>Tetramitia</taxon>
        <taxon>Eutetramitia</taxon>
        <taxon>Vahlkampfiidae</taxon>
        <taxon>Naegleria</taxon>
    </lineage>
</organism>
<feature type="transmembrane region" description="Helical" evidence="1">
    <location>
        <begin position="124"/>
        <end position="142"/>
    </location>
</feature>
<evidence type="ECO:0000313" key="3">
    <source>
        <dbReference type="Proteomes" id="UP000816034"/>
    </source>
</evidence>
<sequence length="196" mass="22328">MLLTTKEIVNCTECPSRTFTCSHFYDPDSPSNAIDYSQLATFVFPKCKAESHTHSNVPEVMESEEDVITNQDVFIEQEEFSVNLELDFSSEDEDNYSQQQDEFCISQESHVDDGVQFPNNSYKFLTYPKLITLFLTLFLVWLQRTSNHTILTLSTAIMFVVILSIFEHQSRANSSLSKANAQLQSLILQTEGALQS</sequence>
<keyword evidence="3" id="KW-1185">Reference proteome</keyword>
<dbReference type="GeneID" id="68102354"/>
<keyword evidence="1" id="KW-0812">Transmembrane</keyword>